<comment type="caution">
    <text evidence="3">The sequence shown here is derived from an EMBL/GenBank/DDBJ whole genome shotgun (WGS) entry which is preliminary data.</text>
</comment>
<evidence type="ECO:0000259" key="2">
    <source>
        <dbReference type="Pfam" id="PF20789"/>
    </source>
</evidence>
<organism evidence="3 4">
    <name type="scientific">Kytococcus schroeteri</name>
    <dbReference type="NCBI Taxonomy" id="138300"/>
    <lineage>
        <taxon>Bacteria</taxon>
        <taxon>Bacillati</taxon>
        <taxon>Actinomycetota</taxon>
        <taxon>Actinomycetes</taxon>
        <taxon>Micrococcales</taxon>
        <taxon>Kytococcaceae</taxon>
        <taxon>Kytococcus</taxon>
    </lineage>
</organism>
<dbReference type="InterPro" id="IPR049450">
    <property type="entry name" value="ACOT8-like_C"/>
</dbReference>
<reference evidence="3 4" key="1">
    <citation type="submission" date="2017-12" db="EMBL/GenBank/DDBJ databases">
        <title>Phylogenetic diversity of female urinary microbiome.</title>
        <authorList>
            <person name="Thomas-White K."/>
            <person name="Wolfe A.J."/>
        </authorList>
    </citation>
    <scope>NUCLEOTIDE SEQUENCE [LARGE SCALE GENOMIC DNA]</scope>
    <source>
        <strain evidence="3 4">UMB1298</strain>
    </source>
</reference>
<accession>A0A2I1PDL8</accession>
<dbReference type="InterPro" id="IPR029069">
    <property type="entry name" value="HotDog_dom_sf"/>
</dbReference>
<proteinExistence type="predicted"/>
<dbReference type="Pfam" id="PF13622">
    <property type="entry name" value="4HBT_3"/>
    <property type="match status" value="1"/>
</dbReference>
<dbReference type="EMBL" id="PKIZ01000001">
    <property type="protein sequence ID" value="PKZ42701.1"/>
    <property type="molecule type" value="Genomic_DNA"/>
</dbReference>
<dbReference type="InterPro" id="IPR049449">
    <property type="entry name" value="TesB_ACOT8-like_N"/>
</dbReference>
<dbReference type="RefSeq" id="WP_070706003.1">
    <property type="nucleotide sequence ID" value="NZ_PKIZ01000001.1"/>
</dbReference>
<dbReference type="SUPFAM" id="SSF54637">
    <property type="entry name" value="Thioesterase/thiol ester dehydrase-isomerase"/>
    <property type="match status" value="1"/>
</dbReference>
<gene>
    <name evidence="3" type="ORF">CYJ76_00075</name>
</gene>
<dbReference type="InterPro" id="IPR042171">
    <property type="entry name" value="Acyl-CoA_hotdog"/>
</dbReference>
<name>A0A2I1PDL8_9MICO</name>
<evidence type="ECO:0000313" key="3">
    <source>
        <dbReference type="EMBL" id="PKZ42701.1"/>
    </source>
</evidence>
<feature type="domain" description="Acyl-CoA thioesterase-like N-terminal HotDog" evidence="1">
    <location>
        <begin position="46"/>
        <end position="119"/>
    </location>
</feature>
<evidence type="ECO:0000313" key="4">
    <source>
        <dbReference type="Proteomes" id="UP000234206"/>
    </source>
</evidence>
<dbReference type="AlphaFoldDB" id="A0A2I1PDL8"/>
<feature type="domain" description="Acyl-CoA thioesterase-like C-terminal" evidence="2">
    <location>
        <begin position="147"/>
        <end position="269"/>
    </location>
</feature>
<dbReference type="Proteomes" id="UP000234206">
    <property type="component" value="Unassembled WGS sequence"/>
</dbReference>
<keyword evidence="4" id="KW-1185">Reference proteome</keyword>
<sequence length="276" mass="30372">MNALPDPDEVVAALPTDSPAYFQPLGGGRYQPTIHVQGAWRPWEHHLAPVVGLLTHELHEHEKREDMQLSRITLEAYGVMPAMPSTIEVRTVRPGRTIELLEATMTIADRVVVRAHAWRIAVVDTAAVAGQEVEQLPAPDTLPDWEGMNVWSGGFIDSLTFKEVPGHGPGRGRAWLHTDHPLVEGVEVSPVAAAMALSDTANGIGPRQSPAEWMFPNVEISIHLWRQPERGWVGLDGQVMWGPTGAGLTSTWMHDEQGAFARIEQSLTVRPMPENL</sequence>
<dbReference type="Pfam" id="PF20789">
    <property type="entry name" value="4HBT_3C"/>
    <property type="match status" value="1"/>
</dbReference>
<dbReference type="OrthoDB" id="1413770at2"/>
<dbReference type="Gene3D" id="2.40.160.210">
    <property type="entry name" value="Acyl-CoA thioesterase, double hotdog domain"/>
    <property type="match status" value="1"/>
</dbReference>
<evidence type="ECO:0000259" key="1">
    <source>
        <dbReference type="Pfam" id="PF13622"/>
    </source>
</evidence>
<protein>
    <submittedName>
        <fullName evidence="3">Thioesterase family protein</fullName>
    </submittedName>
</protein>